<dbReference type="AlphaFoldDB" id="A0A6I3S4P4"/>
<comment type="caution">
    <text evidence="1">The sequence shown here is derived from an EMBL/GenBank/DDBJ whole genome shotgun (WGS) entry which is preliminary data.</text>
</comment>
<evidence type="ECO:0000313" key="2">
    <source>
        <dbReference type="Proteomes" id="UP000462362"/>
    </source>
</evidence>
<dbReference type="Pfam" id="PF19700">
    <property type="entry name" value="DUF6198"/>
    <property type="match status" value="1"/>
</dbReference>
<gene>
    <name evidence="1" type="ORF">GMD42_03770</name>
</gene>
<sequence length="216" mass="23487">MLRKLGPWLMFVAALFVMSLGIALVTRGNLGTTPISSLPLVSSYASSLTFGETTFLINLLFVAAQWVLLRRSINKVLLLAQIPITLAFSYFIDTSMKFTEFLSSDVYWKCLAVSMLGNMVLGLGVALEVFSGAAALPGEGLVLAVSTVLHKPFSSVKIANDVILVLLALLLSYFVFHGIRGLREGTIISALCVGFFVRFWLSGLTKLFKRAPADTE</sequence>
<reference evidence="1 2" key="1">
    <citation type="journal article" date="2019" name="Nat. Med.">
        <title>A library of human gut bacterial isolates paired with longitudinal multiomics data enables mechanistic microbiome research.</title>
        <authorList>
            <person name="Poyet M."/>
            <person name="Groussin M."/>
            <person name="Gibbons S.M."/>
            <person name="Avila-Pacheco J."/>
            <person name="Jiang X."/>
            <person name="Kearney S.M."/>
            <person name="Perrotta A.R."/>
            <person name="Berdy B."/>
            <person name="Zhao S."/>
            <person name="Lieberman T.D."/>
            <person name="Swanson P.K."/>
            <person name="Smith M."/>
            <person name="Roesemann S."/>
            <person name="Alexander J.E."/>
            <person name="Rich S.A."/>
            <person name="Livny J."/>
            <person name="Vlamakis H."/>
            <person name="Clish C."/>
            <person name="Bullock K."/>
            <person name="Deik A."/>
            <person name="Scott J."/>
            <person name="Pierce K.A."/>
            <person name="Xavier R.J."/>
            <person name="Alm E.J."/>
        </authorList>
    </citation>
    <scope>NUCLEOTIDE SEQUENCE [LARGE SCALE GENOMIC DNA]</scope>
    <source>
        <strain evidence="1 2">BIOML-A2</strain>
    </source>
</reference>
<dbReference type="PANTHER" id="PTHR40078:SF1">
    <property type="entry name" value="INTEGRAL MEMBRANE PROTEIN"/>
    <property type="match status" value="1"/>
</dbReference>
<organism evidence="1 2">
    <name type="scientific">Parasutterella excrementihominis</name>
    <dbReference type="NCBI Taxonomy" id="487175"/>
    <lineage>
        <taxon>Bacteria</taxon>
        <taxon>Pseudomonadati</taxon>
        <taxon>Pseudomonadota</taxon>
        <taxon>Betaproteobacteria</taxon>
        <taxon>Burkholderiales</taxon>
        <taxon>Sutterellaceae</taxon>
        <taxon>Parasutterella</taxon>
    </lineage>
</organism>
<name>A0A6I3S4P4_9BURK</name>
<proteinExistence type="predicted"/>
<accession>A0A6I3S4P4</accession>
<evidence type="ECO:0008006" key="3">
    <source>
        <dbReference type="Google" id="ProtNLM"/>
    </source>
</evidence>
<dbReference type="EMBL" id="WNCL01000008">
    <property type="protein sequence ID" value="MTU42755.1"/>
    <property type="molecule type" value="Genomic_DNA"/>
</dbReference>
<protein>
    <recommendedName>
        <fullName evidence="3">YitT family protein</fullName>
    </recommendedName>
</protein>
<dbReference type="RefSeq" id="WP_021868140.1">
    <property type="nucleotide sequence ID" value="NZ_CAUABC010000001.1"/>
</dbReference>
<dbReference type="PANTHER" id="PTHR40078">
    <property type="entry name" value="INTEGRAL MEMBRANE PROTEIN-RELATED"/>
    <property type="match status" value="1"/>
</dbReference>
<dbReference type="Proteomes" id="UP000462362">
    <property type="component" value="Unassembled WGS sequence"/>
</dbReference>
<evidence type="ECO:0000313" key="1">
    <source>
        <dbReference type="EMBL" id="MTU42755.1"/>
    </source>
</evidence>
<dbReference type="InterPro" id="IPR038750">
    <property type="entry name" value="YczE/YyaS-like"/>
</dbReference>